<dbReference type="InterPro" id="IPR011333">
    <property type="entry name" value="SKP1/BTB/POZ_sf"/>
</dbReference>
<evidence type="ECO:0000313" key="4">
    <source>
        <dbReference type="Proteomes" id="UP000292702"/>
    </source>
</evidence>
<gene>
    <name evidence="3" type="ORF">EIP91_006966</name>
</gene>
<comment type="caution">
    <text evidence="3">The sequence shown here is derived from an EMBL/GenBank/DDBJ whole genome shotgun (WGS) entry which is preliminary data.</text>
</comment>
<sequence length="407" mass="45125">MAFTREIQTSLRADFMSSFKDQAANFTISKLPWFSASDAPKNGGEDELESSLTLSIPSGSGTMDPNTLIKSADVWFPDGSVVLRASDTLFRAYSGILALHSSVFKDLFTLPQPLDDSESFDECPLIALQDGEEELRDFLRVVHDWSYLYSVSNDLSVLLNLLRMSTKYDVIPLRARVIQLLATHFPRDPLQHPYLPPTSSYPLLFPLPKDVQLTIRAANIFRETNALSLIPAALFACCGLSPDSLLGPRAVPDASNSNPTTTSPFGNDTLNTHSHSLSPENLYTVLKARSTLILFTRQHIFGYAFTPRDPPTCLTPAICRLARADWAEPINKATSRPGEQDGWINPLSPGTYLACMTRVACRRCVVELRESFEKGRKELWEGLPGVFGLDPWERLSVVDVGEENVIA</sequence>
<accession>A0A4R0RJA6</accession>
<feature type="region of interest" description="Disordered" evidence="1">
    <location>
        <begin position="250"/>
        <end position="271"/>
    </location>
</feature>
<dbReference type="OrthoDB" id="3036049at2759"/>
<evidence type="ECO:0000256" key="1">
    <source>
        <dbReference type="SAM" id="MobiDB-lite"/>
    </source>
</evidence>
<feature type="domain" description="BTB" evidence="2">
    <location>
        <begin position="79"/>
        <end position="185"/>
    </location>
</feature>
<evidence type="ECO:0000313" key="3">
    <source>
        <dbReference type="EMBL" id="TCD62384.1"/>
    </source>
</evidence>
<dbReference type="SUPFAM" id="SSF54695">
    <property type="entry name" value="POZ domain"/>
    <property type="match status" value="1"/>
</dbReference>
<reference evidence="3 4" key="1">
    <citation type="submission" date="2018-11" db="EMBL/GenBank/DDBJ databases">
        <title>Genome assembly of Steccherinum ochraceum LE-BIN_3174, the white-rot fungus of the Steccherinaceae family (The Residual Polyporoid clade, Polyporales, Basidiomycota).</title>
        <authorList>
            <person name="Fedorova T.V."/>
            <person name="Glazunova O.A."/>
            <person name="Landesman E.O."/>
            <person name="Moiseenko K.V."/>
            <person name="Psurtseva N.V."/>
            <person name="Savinova O.S."/>
            <person name="Shakhova N.V."/>
            <person name="Tyazhelova T.V."/>
            <person name="Vasina D.V."/>
        </authorList>
    </citation>
    <scope>NUCLEOTIDE SEQUENCE [LARGE SCALE GENOMIC DNA]</scope>
    <source>
        <strain evidence="3 4">LE-BIN_3174</strain>
    </source>
</reference>
<proteinExistence type="predicted"/>
<evidence type="ECO:0000259" key="2">
    <source>
        <dbReference type="SMART" id="SM00225"/>
    </source>
</evidence>
<dbReference type="EMBL" id="RWJN01000377">
    <property type="protein sequence ID" value="TCD62384.1"/>
    <property type="molecule type" value="Genomic_DNA"/>
</dbReference>
<keyword evidence="4" id="KW-1185">Reference proteome</keyword>
<dbReference type="AlphaFoldDB" id="A0A4R0RJA6"/>
<protein>
    <recommendedName>
        <fullName evidence="2">BTB domain-containing protein</fullName>
    </recommendedName>
</protein>
<organism evidence="3 4">
    <name type="scientific">Steccherinum ochraceum</name>
    <dbReference type="NCBI Taxonomy" id="92696"/>
    <lineage>
        <taxon>Eukaryota</taxon>
        <taxon>Fungi</taxon>
        <taxon>Dikarya</taxon>
        <taxon>Basidiomycota</taxon>
        <taxon>Agaricomycotina</taxon>
        <taxon>Agaricomycetes</taxon>
        <taxon>Polyporales</taxon>
        <taxon>Steccherinaceae</taxon>
        <taxon>Steccherinum</taxon>
    </lineage>
</organism>
<dbReference type="Proteomes" id="UP000292702">
    <property type="component" value="Unassembled WGS sequence"/>
</dbReference>
<name>A0A4R0RJA6_9APHY</name>
<dbReference type="Gene3D" id="3.30.710.10">
    <property type="entry name" value="Potassium Channel Kv1.1, Chain A"/>
    <property type="match status" value="1"/>
</dbReference>
<dbReference type="InterPro" id="IPR000210">
    <property type="entry name" value="BTB/POZ_dom"/>
</dbReference>
<dbReference type="SMART" id="SM00225">
    <property type="entry name" value="BTB"/>
    <property type="match status" value="1"/>
</dbReference>
<feature type="compositionally biased region" description="Polar residues" evidence="1">
    <location>
        <begin position="254"/>
        <end position="271"/>
    </location>
</feature>